<evidence type="ECO:0000256" key="1">
    <source>
        <dbReference type="SAM" id="MobiDB-lite"/>
    </source>
</evidence>
<dbReference type="HOGENOM" id="CLU_1972153_0_0_1"/>
<sequence length="127" mass="14226">MDVDEEKPHVRGSSVTEPILRRFCRCKLHEEEDQCALCGSEMLICRLTSYGALGPVVGRLDRPLSGESKASPALATGGRGVPRGPTSVERKPHQPRLKPEYSMPAAREDQFERVWFDNQVQRAQHEA</sequence>
<accession>A0A0D2AEH1</accession>
<dbReference type="Proteomes" id="UP000053259">
    <property type="component" value="Unassembled WGS sequence"/>
</dbReference>
<dbReference type="VEuPathDB" id="FungiDB:PV09_04042"/>
<organism evidence="2 3">
    <name type="scientific">Verruconis gallopava</name>
    <dbReference type="NCBI Taxonomy" id="253628"/>
    <lineage>
        <taxon>Eukaryota</taxon>
        <taxon>Fungi</taxon>
        <taxon>Dikarya</taxon>
        <taxon>Ascomycota</taxon>
        <taxon>Pezizomycotina</taxon>
        <taxon>Dothideomycetes</taxon>
        <taxon>Pleosporomycetidae</taxon>
        <taxon>Venturiales</taxon>
        <taxon>Sympoventuriaceae</taxon>
        <taxon>Verruconis</taxon>
    </lineage>
</organism>
<proteinExistence type="predicted"/>
<reference evidence="2 3" key="1">
    <citation type="submission" date="2015-01" db="EMBL/GenBank/DDBJ databases">
        <title>The Genome Sequence of Ochroconis gallopava CBS43764.</title>
        <authorList>
            <consortium name="The Broad Institute Genomics Platform"/>
            <person name="Cuomo C."/>
            <person name="de Hoog S."/>
            <person name="Gorbushina A."/>
            <person name="Stielow B."/>
            <person name="Teixiera M."/>
            <person name="Abouelleil A."/>
            <person name="Chapman S.B."/>
            <person name="Priest M."/>
            <person name="Young S.K."/>
            <person name="Wortman J."/>
            <person name="Nusbaum C."/>
            <person name="Birren B."/>
        </authorList>
    </citation>
    <scope>NUCLEOTIDE SEQUENCE [LARGE SCALE GENOMIC DNA]</scope>
    <source>
        <strain evidence="2 3">CBS 43764</strain>
    </source>
</reference>
<evidence type="ECO:0000313" key="2">
    <source>
        <dbReference type="EMBL" id="KIW04860.1"/>
    </source>
</evidence>
<dbReference type="RefSeq" id="XP_016214729.1">
    <property type="nucleotide sequence ID" value="XM_016357325.1"/>
</dbReference>
<dbReference type="AlphaFoldDB" id="A0A0D2AEH1"/>
<gene>
    <name evidence="2" type="ORF">PV09_04042</name>
</gene>
<dbReference type="GeneID" id="27312015"/>
<feature type="region of interest" description="Disordered" evidence="1">
    <location>
        <begin position="61"/>
        <end position="104"/>
    </location>
</feature>
<keyword evidence="3" id="KW-1185">Reference proteome</keyword>
<protein>
    <submittedName>
        <fullName evidence="2">Uncharacterized protein</fullName>
    </submittedName>
</protein>
<evidence type="ECO:0000313" key="3">
    <source>
        <dbReference type="Proteomes" id="UP000053259"/>
    </source>
</evidence>
<dbReference type="EMBL" id="KN847539">
    <property type="protein sequence ID" value="KIW04860.1"/>
    <property type="molecule type" value="Genomic_DNA"/>
</dbReference>
<name>A0A0D2AEH1_9PEZI</name>
<dbReference type="InParanoid" id="A0A0D2AEH1"/>